<evidence type="ECO:0000313" key="2">
    <source>
        <dbReference type="EMBL" id="KAF2759729.1"/>
    </source>
</evidence>
<sequence>MILLLLLRNVLTETISIYRTLLDLMPGLLMVFYILIRKTLHLIDILVPLLGAFWYIWYALVLCKHRVIPYLQSFPMLRTLKIWSQVMNQSGTKVA</sequence>
<keyword evidence="1" id="KW-1133">Transmembrane helix</keyword>
<dbReference type="AlphaFoldDB" id="A0A6A6WC29"/>
<organism evidence="2 3">
    <name type="scientific">Pseudovirgaria hyperparasitica</name>
    <dbReference type="NCBI Taxonomy" id="470096"/>
    <lineage>
        <taxon>Eukaryota</taxon>
        <taxon>Fungi</taxon>
        <taxon>Dikarya</taxon>
        <taxon>Ascomycota</taxon>
        <taxon>Pezizomycotina</taxon>
        <taxon>Dothideomycetes</taxon>
        <taxon>Dothideomycetes incertae sedis</taxon>
        <taxon>Acrospermales</taxon>
        <taxon>Acrospermaceae</taxon>
        <taxon>Pseudovirgaria</taxon>
    </lineage>
</organism>
<proteinExistence type="predicted"/>
<dbReference type="Proteomes" id="UP000799437">
    <property type="component" value="Unassembled WGS sequence"/>
</dbReference>
<evidence type="ECO:0000256" key="1">
    <source>
        <dbReference type="SAM" id="Phobius"/>
    </source>
</evidence>
<keyword evidence="1" id="KW-0812">Transmembrane</keyword>
<dbReference type="RefSeq" id="XP_033602180.1">
    <property type="nucleotide sequence ID" value="XM_033740663.1"/>
</dbReference>
<keyword evidence="1" id="KW-0472">Membrane</keyword>
<keyword evidence="3" id="KW-1185">Reference proteome</keyword>
<dbReference type="GeneID" id="54481717"/>
<dbReference type="EMBL" id="ML996569">
    <property type="protein sequence ID" value="KAF2759729.1"/>
    <property type="molecule type" value="Genomic_DNA"/>
</dbReference>
<reference evidence="2" key="1">
    <citation type="journal article" date="2020" name="Stud. Mycol.">
        <title>101 Dothideomycetes genomes: a test case for predicting lifestyles and emergence of pathogens.</title>
        <authorList>
            <person name="Haridas S."/>
            <person name="Albert R."/>
            <person name="Binder M."/>
            <person name="Bloem J."/>
            <person name="Labutti K."/>
            <person name="Salamov A."/>
            <person name="Andreopoulos B."/>
            <person name="Baker S."/>
            <person name="Barry K."/>
            <person name="Bills G."/>
            <person name="Bluhm B."/>
            <person name="Cannon C."/>
            <person name="Castanera R."/>
            <person name="Culley D."/>
            <person name="Daum C."/>
            <person name="Ezra D."/>
            <person name="Gonzalez J."/>
            <person name="Henrissat B."/>
            <person name="Kuo A."/>
            <person name="Liang C."/>
            <person name="Lipzen A."/>
            <person name="Lutzoni F."/>
            <person name="Magnuson J."/>
            <person name="Mondo S."/>
            <person name="Nolan M."/>
            <person name="Ohm R."/>
            <person name="Pangilinan J."/>
            <person name="Park H.-J."/>
            <person name="Ramirez L."/>
            <person name="Alfaro M."/>
            <person name="Sun H."/>
            <person name="Tritt A."/>
            <person name="Yoshinaga Y."/>
            <person name="Zwiers L.-H."/>
            <person name="Turgeon B."/>
            <person name="Goodwin S."/>
            <person name="Spatafora J."/>
            <person name="Crous P."/>
            <person name="Grigoriev I."/>
        </authorList>
    </citation>
    <scope>NUCLEOTIDE SEQUENCE</scope>
    <source>
        <strain evidence="2">CBS 121739</strain>
    </source>
</reference>
<feature type="transmembrane region" description="Helical" evidence="1">
    <location>
        <begin position="42"/>
        <end position="63"/>
    </location>
</feature>
<feature type="transmembrane region" description="Helical" evidence="1">
    <location>
        <begin position="20"/>
        <end position="36"/>
    </location>
</feature>
<gene>
    <name evidence="2" type="ORF">EJ05DRAFT_307702</name>
</gene>
<evidence type="ECO:0000313" key="3">
    <source>
        <dbReference type="Proteomes" id="UP000799437"/>
    </source>
</evidence>
<accession>A0A6A6WC29</accession>
<name>A0A6A6WC29_9PEZI</name>
<protein>
    <submittedName>
        <fullName evidence="2">Uncharacterized protein</fullName>
    </submittedName>
</protein>